<sequence>MAEASSPLHTPKRRFNAAGWANAQCSCGCMETYESWWLETVEGCLEPNCGAPPSWEEWEGERWYARQDWEKRQRQQVMAARLSSKLPAEVLHIVQAAVC</sequence>
<organism evidence="1 2">
    <name type="scientific">Symbiodinium microadriaticum</name>
    <name type="common">Dinoflagellate</name>
    <name type="synonym">Zooxanthella microadriatica</name>
    <dbReference type="NCBI Taxonomy" id="2951"/>
    <lineage>
        <taxon>Eukaryota</taxon>
        <taxon>Sar</taxon>
        <taxon>Alveolata</taxon>
        <taxon>Dinophyceae</taxon>
        <taxon>Suessiales</taxon>
        <taxon>Symbiodiniaceae</taxon>
        <taxon>Symbiodinium</taxon>
    </lineage>
</organism>
<proteinExistence type="predicted"/>
<name>A0A1Q9C717_SYMMI</name>
<evidence type="ECO:0000313" key="1">
    <source>
        <dbReference type="EMBL" id="OLP78716.1"/>
    </source>
</evidence>
<dbReference type="EMBL" id="LSRX01001573">
    <property type="protein sequence ID" value="OLP78716.1"/>
    <property type="molecule type" value="Genomic_DNA"/>
</dbReference>
<evidence type="ECO:0000313" key="2">
    <source>
        <dbReference type="Proteomes" id="UP000186817"/>
    </source>
</evidence>
<accession>A0A1Q9C717</accession>
<dbReference type="Proteomes" id="UP000186817">
    <property type="component" value="Unassembled WGS sequence"/>
</dbReference>
<dbReference type="AlphaFoldDB" id="A0A1Q9C717"/>
<protein>
    <submittedName>
        <fullName evidence="1">Uncharacterized protein</fullName>
    </submittedName>
</protein>
<gene>
    <name evidence="1" type="ORF">AK812_SmicGene41080</name>
</gene>
<comment type="caution">
    <text evidence="1">The sequence shown here is derived from an EMBL/GenBank/DDBJ whole genome shotgun (WGS) entry which is preliminary data.</text>
</comment>
<reference evidence="1 2" key="1">
    <citation type="submission" date="2016-02" db="EMBL/GenBank/DDBJ databases">
        <title>Genome analysis of coral dinoflagellate symbionts highlights evolutionary adaptations to a symbiotic lifestyle.</title>
        <authorList>
            <person name="Aranda M."/>
            <person name="Li Y."/>
            <person name="Liew Y.J."/>
            <person name="Baumgarten S."/>
            <person name="Simakov O."/>
            <person name="Wilson M."/>
            <person name="Piel J."/>
            <person name="Ashoor H."/>
            <person name="Bougouffa S."/>
            <person name="Bajic V.B."/>
            <person name="Ryu T."/>
            <person name="Ravasi T."/>
            <person name="Bayer T."/>
            <person name="Micklem G."/>
            <person name="Kim H."/>
            <person name="Bhak J."/>
            <person name="Lajeunesse T.C."/>
            <person name="Voolstra C.R."/>
        </authorList>
    </citation>
    <scope>NUCLEOTIDE SEQUENCE [LARGE SCALE GENOMIC DNA]</scope>
    <source>
        <strain evidence="1 2">CCMP2467</strain>
    </source>
</reference>
<keyword evidence="2" id="KW-1185">Reference proteome</keyword>